<dbReference type="RefSeq" id="WP_012859787.1">
    <property type="nucleotide sequence ID" value="NC_013517.1"/>
</dbReference>
<dbReference type="Pfam" id="PF00583">
    <property type="entry name" value="Acetyltransf_1"/>
    <property type="match status" value="1"/>
</dbReference>
<dbReference type="EMBL" id="CP001739">
    <property type="protein sequence ID" value="ACZ07188.1"/>
    <property type="molecule type" value="Genomic_DNA"/>
</dbReference>
<dbReference type="AlphaFoldDB" id="D1ALS0"/>
<dbReference type="Proteomes" id="UP000000845">
    <property type="component" value="Chromosome"/>
</dbReference>
<keyword evidence="4" id="KW-1185">Reference proteome</keyword>
<dbReference type="Gene3D" id="3.40.630.30">
    <property type="match status" value="1"/>
</dbReference>
<dbReference type="InterPro" id="IPR006464">
    <property type="entry name" value="AcTrfase_RimI/Ard1"/>
</dbReference>
<dbReference type="PANTHER" id="PTHR47542">
    <property type="entry name" value="ACYL-COA N-ACYLTRANSFERASES (NAT) SUPERFAMILY PROTEIN"/>
    <property type="match status" value="1"/>
</dbReference>
<dbReference type="InterPro" id="IPR000182">
    <property type="entry name" value="GNAT_dom"/>
</dbReference>
<feature type="domain" description="N-acetyltransferase" evidence="2">
    <location>
        <begin position="3"/>
        <end position="142"/>
    </location>
</feature>
<dbReference type="STRING" id="526218.Sterm_0304"/>
<comment type="subcellular location">
    <subcellularLocation>
        <location evidence="1">Cytoplasm</location>
    </subcellularLocation>
</comment>
<dbReference type="PROSITE" id="PS51186">
    <property type="entry name" value="GNAT"/>
    <property type="match status" value="1"/>
</dbReference>
<reference evidence="3 4" key="2">
    <citation type="journal article" date="2010" name="Stand. Genomic Sci.">
        <title>Complete genome sequence of Sebaldella termitidis type strain (NCTC 11300).</title>
        <authorList>
            <person name="Harmon-Smith M."/>
            <person name="Celia L."/>
            <person name="Chertkov O."/>
            <person name="Lapidus A."/>
            <person name="Copeland A."/>
            <person name="Glavina Del Rio T."/>
            <person name="Nolan M."/>
            <person name="Lucas S."/>
            <person name="Tice H."/>
            <person name="Cheng J.F."/>
            <person name="Han C."/>
            <person name="Detter J.C."/>
            <person name="Bruce D."/>
            <person name="Goodwin L."/>
            <person name="Pitluck S."/>
            <person name="Pati A."/>
            <person name="Liolios K."/>
            <person name="Ivanova N."/>
            <person name="Mavromatis K."/>
            <person name="Mikhailova N."/>
            <person name="Chen A."/>
            <person name="Palaniappan K."/>
            <person name="Land M."/>
            <person name="Hauser L."/>
            <person name="Chang Y.J."/>
            <person name="Jeffries C.D."/>
            <person name="Brettin T."/>
            <person name="Goker M."/>
            <person name="Beck B."/>
            <person name="Bristow J."/>
            <person name="Eisen J.A."/>
            <person name="Markowitz V."/>
            <person name="Hugenholtz P."/>
            <person name="Kyrpides N.C."/>
            <person name="Klenk H.P."/>
            <person name="Chen F."/>
        </authorList>
    </citation>
    <scope>NUCLEOTIDE SEQUENCE [LARGE SCALE GENOMIC DNA]</scope>
    <source>
        <strain evidence="4">ATCC 33386 / NCTC 11300</strain>
    </source>
</reference>
<sequence length="143" mass="16959">MEVLISEKIKDYDNIIKIHNLYFDNKWQPNDIENMNRTENYGFIVIKKDNEIAAYLISYDTLDSIDLFEIAVDSSYHGQGMGTILLKTLSEKNRNRDIFLEVSEDNEKALLLYKKNNFKQISLRKNYYKDNKSAIIMVRKYDN</sequence>
<dbReference type="SUPFAM" id="SSF55729">
    <property type="entry name" value="Acyl-CoA N-acyltransferases (Nat)"/>
    <property type="match status" value="1"/>
</dbReference>
<comment type="similarity">
    <text evidence="1">Belongs to the acetyltransferase family. RimI subfamily.</text>
</comment>
<dbReference type="EC" id="2.3.1.266" evidence="1"/>
<gene>
    <name evidence="3" type="ordered locus">Sterm_0304</name>
</gene>
<evidence type="ECO:0000259" key="2">
    <source>
        <dbReference type="PROSITE" id="PS51186"/>
    </source>
</evidence>
<accession>D1ALS0</accession>
<evidence type="ECO:0000256" key="1">
    <source>
        <dbReference type="RuleBase" id="RU363094"/>
    </source>
</evidence>
<proteinExistence type="inferred from homology"/>
<comment type="function">
    <text evidence="1">Acetylates the N-terminal alanine of ribosomal protein bS18.</text>
</comment>
<dbReference type="NCBIfam" id="TIGR01575">
    <property type="entry name" value="rimI"/>
    <property type="match status" value="1"/>
</dbReference>
<keyword evidence="1" id="KW-0963">Cytoplasm</keyword>
<dbReference type="PANTHER" id="PTHR47542:SF2">
    <property type="entry name" value="ACYL-COA N-ACYLTRANSFERASES (NAT) SUPERFAMILY PROTEIN"/>
    <property type="match status" value="1"/>
</dbReference>
<dbReference type="GO" id="GO:0008999">
    <property type="term" value="F:protein-N-terminal-alanine acetyltransferase activity"/>
    <property type="evidence" value="ECO:0007669"/>
    <property type="project" value="UniProtKB-EC"/>
</dbReference>
<dbReference type="InterPro" id="IPR016181">
    <property type="entry name" value="Acyl_CoA_acyltransferase"/>
</dbReference>
<comment type="catalytic activity">
    <reaction evidence="1">
        <text>N-terminal L-alanyl-[ribosomal protein bS18] + acetyl-CoA = N-terminal N(alpha)-acetyl-L-alanyl-[ribosomal protein bS18] + CoA + H(+)</text>
        <dbReference type="Rhea" id="RHEA:43756"/>
        <dbReference type="Rhea" id="RHEA-COMP:10676"/>
        <dbReference type="Rhea" id="RHEA-COMP:10677"/>
        <dbReference type="ChEBI" id="CHEBI:15378"/>
        <dbReference type="ChEBI" id="CHEBI:57287"/>
        <dbReference type="ChEBI" id="CHEBI:57288"/>
        <dbReference type="ChEBI" id="CHEBI:64718"/>
        <dbReference type="ChEBI" id="CHEBI:83683"/>
        <dbReference type="EC" id="2.3.1.266"/>
    </reaction>
</comment>
<evidence type="ECO:0000313" key="3">
    <source>
        <dbReference type="EMBL" id="ACZ07188.1"/>
    </source>
</evidence>
<evidence type="ECO:0000313" key="4">
    <source>
        <dbReference type="Proteomes" id="UP000000845"/>
    </source>
</evidence>
<dbReference type="KEGG" id="str:Sterm_0304"/>
<dbReference type="CDD" id="cd04301">
    <property type="entry name" value="NAT_SF"/>
    <property type="match status" value="1"/>
</dbReference>
<reference evidence="4" key="1">
    <citation type="submission" date="2009-09" db="EMBL/GenBank/DDBJ databases">
        <title>The complete chromosome of Sebaldella termitidis ATCC 33386.</title>
        <authorList>
            <consortium name="US DOE Joint Genome Institute (JGI-PGF)"/>
            <person name="Lucas S."/>
            <person name="Copeland A."/>
            <person name="Lapidus A."/>
            <person name="Glavina del Rio T."/>
            <person name="Dalin E."/>
            <person name="Tice H."/>
            <person name="Bruce D."/>
            <person name="Goodwin L."/>
            <person name="Pitluck S."/>
            <person name="Kyrpides N."/>
            <person name="Mavromatis K."/>
            <person name="Ivanova N."/>
            <person name="Mikhailova N."/>
            <person name="Sims D."/>
            <person name="Meincke L."/>
            <person name="Brettin T."/>
            <person name="Detter J.C."/>
            <person name="Han C."/>
            <person name="Larimer F."/>
            <person name="Land M."/>
            <person name="Hauser L."/>
            <person name="Markowitz V."/>
            <person name="Cheng J.F."/>
            <person name="Hugenholtz P."/>
            <person name="Woyke T."/>
            <person name="Wu D."/>
            <person name="Eisen J.A."/>
        </authorList>
    </citation>
    <scope>NUCLEOTIDE SEQUENCE [LARGE SCALE GENOMIC DNA]</scope>
    <source>
        <strain evidence="4">ATCC 33386 / NCTC 11300</strain>
    </source>
</reference>
<organism evidence="3 4">
    <name type="scientific">Sebaldella termitidis (strain ATCC 33386 / NCTC 11300)</name>
    <dbReference type="NCBI Taxonomy" id="526218"/>
    <lineage>
        <taxon>Bacteria</taxon>
        <taxon>Fusobacteriati</taxon>
        <taxon>Fusobacteriota</taxon>
        <taxon>Fusobacteriia</taxon>
        <taxon>Fusobacteriales</taxon>
        <taxon>Leptotrichiaceae</taxon>
        <taxon>Sebaldella</taxon>
    </lineage>
</organism>
<dbReference type="eggNOG" id="COG0456">
    <property type="taxonomic scope" value="Bacteria"/>
</dbReference>
<dbReference type="HOGENOM" id="CLU_013985_23_0_0"/>
<dbReference type="GO" id="GO:0005737">
    <property type="term" value="C:cytoplasm"/>
    <property type="evidence" value="ECO:0007669"/>
    <property type="project" value="UniProtKB-SubCell"/>
</dbReference>
<protein>
    <recommendedName>
        <fullName evidence="1">[Ribosomal protein bS18]-alanine N-acetyltransferase</fullName>
        <ecNumber evidence="1">2.3.1.266</ecNumber>
    </recommendedName>
</protein>
<name>D1ALS0_SEBTE</name>